<feature type="compositionally biased region" description="Polar residues" evidence="1">
    <location>
        <begin position="87"/>
        <end position="100"/>
    </location>
</feature>
<feature type="region of interest" description="Disordered" evidence="1">
    <location>
        <begin position="1"/>
        <end position="20"/>
    </location>
</feature>
<dbReference type="Proteomes" id="UP000326565">
    <property type="component" value="Unassembled WGS sequence"/>
</dbReference>
<evidence type="ECO:0000313" key="2">
    <source>
        <dbReference type="EMBL" id="KAB8073755.1"/>
    </source>
</evidence>
<evidence type="ECO:0000313" key="3">
    <source>
        <dbReference type="Proteomes" id="UP000326565"/>
    </source>
</evidence>
<feature type="region of interest" description="Disordered" evidence="1">
    <location>
        <begin position="210"/>
        <end position="256"/>
    </location>
</feature>
<keyword evidence="3" id="KW-1185">Reference proteome</keyword>
<dbReference type="EMBL" id="ML732221">
    <property type="protein sequence ID" value="KAB8073755.1"/>
    <property type="molecule type" value="Genomic_DNA"/>
</dbReference>
<reference evidence="2 3" key="1">
    <citation type="submission" date="2019-04" db="EMBL/GenBank/DDBJ databases">
        <title>Friends and foes A comparative genomics study of 23 Aspergillus species from section Flavi.</title>
        <authorList>
            <consortium name="DOE Joint Genome Institute"/>
            <person name="Kjaerbolling I."/>
            <person name="Vesth T."/>
            <person name="Frisvad J.C."/>
            <person name="Nybo J.L."/>
            <person name="Theobald S."/>
            <person name="Kildgaard S."/>
            <person name="Isbrandt T."/>
            <person name="Kuo A."/>
            <person name="Sato A."/>
            <person name="Lyhne E.K."/>
            <person name="Kogle M.E."/>
            <person name="Wiebenga A."/>
            <person name="Kun R.S."/>
            <person name="Lubbers R.J."/>
            <person name="Makela M.R."/>
            <person name="Barry K."/>
            <person name="Chovatia M."/>
            <person name="Clum A."/>
            <person name="Daum C."/>
            <person name="Haridas S."/>
            <person name="He G."/>
            <person name="LaButti K."/>
            <person name="Lipzen A."/>
            <person name="Mondo S."/>
            <person name="Riley R."/>
            <person name="Salamov A."/>
            <person name="Simmons B.A."/>
            <person name="Magnuson J.K."/>
            <person name="Henrissat B."/>
            <person name="Mortensen U.H."/>
            <person name="Larsen T.O."/>
            <person name="Devries R.P."/>
            <person name="Grigoriev I.V."/>
            <person name="Machida M."/>
            <person name="Baker S.E."/>
            <person name="Andersen M.R."/>
        </authorList>
    </citation>
    <scope>NUCLEOTIDE SEQUENCE [LARGE SCALE GENOMIC DNA]</scope>
    <source>
        <strain evidence="2 3">CBS 151.66</strain>
    </source>
</reference>
<gene>
    <name evidence="2" type="ORF">BDV29DRAFT_133221</name>
</gene>
<feature type="compositionally biased region" description="Basic and acidic residues" evidence="1">
    <location>
        <begin position="359"/>
        <end position="368"/>
    </location>
</feature>
<organism evidence="2 3">
    <name type="scientific">Aspergillus leporis</name>
    <dbReference type="NCBI Taxonomy" id="41062"/>
    <lineage>
        <taxon>Eukaryota</taxon>
        <taxon>Fungi</taxon>
        <taxon>Dikarya</taxon>
        <taxon>Ascomycota</taxon>
        <taxon>Pezizomycotina</taxon>
        <taxon>Eurotiomycetes</taxon>
        <taxon>Eurotiomycetidae</taxon>
        <taxon>Eurotiales</taxon>
        <taxon>Aspergillaceae</taxon>
        <taxon>Aspergillus</taxon>
        <taxon>Aspergillus subgen. Circumdati</taxon>
    </lineage>
</organism>
<feature type="region of interest" description="Disordered" evidence="1">
    <location>
        <begin position="30"/>
        <end position="185"/>
    </location>
</feature>
<feature type="compositionally biased region" description="Polar residues" evidence="1">
    <location>
        <begin position="172"/>
        <end position="181"/>
    </location>
</feature>
<sequence length="368" mass="39993">MAALTMTPTAMRQPFANLNAPRVRPLLRSKMNLKNQQNGAILAGKRQPLSEADAENIDPATFKSSTKRKRGSDEDDEHEPVKGTTKPMKTSRITLTTVKSNAAPRIPATPPKAPLSSPKSAPTPKPAGRSPKAKPCKPFARRSTIAKSRPESANKKSVHRPFSLAAALASGKPTSKSNSKTPAPWSFDIYVDSEQEEMTNLMQHSTCVLDISDDESKVEPSGRGKENVPPAELGIDLPRSRQQESPAAAARKSVMLDESRSPLGDLNAADYYGEDCHAFSYAVVYDDEETDATPAKTPLYTVPRSSPHNRSKLSRVSSISSLLELTTPEKKVEKMKPEPSEAEIEIWESGSAAEEAEEAERQSTESTS</sequence>
<proteinExistence type="predicted"/>
<evidence type="ECO:0000256" key="1">
    <source>
        <dbReference type="SAM" id="MobiDB-lite"/>
    </source>
</evidence>
<feature type="region of interest" description="Disordered" evidence="1">
    <location>
        <begin position="293"/>
        <end position="368"/>
    </location>
</feature>
<feature type="compositionally biased region" description="Basic and acidic residues" evidence="1">
    <location>
        <begin position="327"/>
        <end position="339"/>
    </location>
</feature>
<feature type="compositionally biased region" description="Low complexity" evidence="1">
    <location>
        <begin position="314"/>
        <end position="325"/>
    </location>
</feature>
<dbReference type="AlphaFoldDB" id="A0A5N5X191"/>
<feature type="compositionally biased region" description="Polar residues" evidence="1">
    <location>
        <begin position="1"/>
        <end position="10"/>
    </location>
</feature>
<feature type="compositionally biased region" description="Basic and acidic residues" evidence="1">
    <location>
        <begin position="214"/>
        <end position="226"/>
    </location>
</feature>
<accession>A0A5N5X191</accession>
<name>A0A5N5X191_9EURO</name>
<dbReference type="OrthoDB" id="425602at2759"/>
<protein>
    <submittedName>
        <fullName evidence="2">Uncharacterized protein</fullName>
    </submittedName>
</protein>